<dbReference type="SUPFAM" id="SSF56112">
    <property type="entry name" value="Protein kinase-like (PK-like)"/>
    <property type="match status" value="1"/>
</dbReference>
<protein>
    <submittedName>
        <fullName evidence="9">Serine/threonine-protein kinase PknB</fullName>
        <ecNumber evidence="9">2.7.11.1</ecNumber>
    </submittedName>
</protein>
<dbReference type="EMBL" id="SJPV01000003">
    <property type="protein sequence ID" value="TWU39380.1"/>
    <property type="molecule type" value="Genomic_DNA"/>
</dbReference>
<dbReference type="InterPro" id="IPR000719">
    <property type="entry name" value="Prot_kinase_dom"/>
</dbReference>
<keyword evidence="10" id="KW-1185">Reference proteome</keyword>
<keyword evidence="7" id="KW-1133">Transmembrane helix</keyword>
<dbReference type="PANTHER" id="PTHR43289:SF6">
    <property type="entry name" value="SERINE_THREONINE-PROTEIN KINASE NEKL-3"/>
    <property type="match status" value="1"/>
</dbReference>
<dbReference type="InterPro" id="IPR015943">
    <property type="entry name" value="WD40/YVTN_repeat-like_dom_sf"/>
</dbReference>
<keyword evidence="5" id="KW-0853">WD repeat</keyword>
<name>A0A5C6DRB0_9BACT</name>
<proteinExistence type="predicted"/>
<dbReference type="InterPro" id="IPR024977">
    <property type="entry name" value="Apc4-like_WD40_dom"/>
</dbReference>
<evidence type="ECO:0000259" key="8">
    <source>
        <dbReference type="PROSITE" id="PS50011"/>
    </source>
</evidence>
<evidence type="ECO:0000256" key="3">
    <source>
        <dbReference type="ARBA" id="ARBA00022777"/>
    </source>
</evidence>
<reference evidence="9 10" key="1">
    <citation type="submission" date="2019-02" db="EMBL/GenBank/DDBJ databases">
        <title>Deep-cultivation of Planctomycetes and their phenomic and genomic characterization uncovers novel biology.</title>
        <authorList>
            <person name="Wiegand S."/>
            <person name="Jogler M."/>
            <person name="Boedeker C."/>
            <person name="Pinto D."/>
            <person name="Vollmers J."/>
            <person name="Rivas-Marin E."/>
            <person name="Kohn T."/>
            <person name="Peeters S.H."/>
            <person name="Heuer A."/>
            <person name="Rast P."/>
            <person name="Oberbeckmann S."/>
            <person name="Bunk B."/>
            <person name="Jeske O."/>
            <person name="Meyerdierks A."/>
            <person name="Storesund J.E."/>
            <person name="Kallscheuer N."/>
            <person name="Luecker S."/>
            <person name="Lage O.M."/>
            <person name="Pohl T."/>
            <person name="Merkel B.J."/>
            <person name="Hornburger P."/>
            <person name="Mueller R.-W."/>
            <person name="Bruemmer F."/>
            <person name="Labrenz M."/>
            <person name="Spormann A.M."/>
            <person name="Op Den Camp H."/>
            <person name="Overmann J."/>
            <person name="Amann R."/>
            <person name="Jetten M.S.M."/>
            <person name="Mascher T."/>
            <person name="Medema M.H."/>
            <person name="Devos D.P."/>
            <person name="Kaster A.-K."/>
            <person name="Ovreas L."/>
            <person name="Rohde M."/>
            <person name="Galperin M.Y."/>
            <person name="Jogler C."/>
        </authorList>
    </citation>
    <scope>NUCLEOTIDE SEQUENCE [LARGE SCALE GENOMIC DNA]</scope>
    <source>
        <strain evidence="9 10">Poly41</strain>
    </source>
</reference>
<dbReference type="PANTHER" id="PTHR43289">
    <property type="entry name" value="MITOGEN-ACTIVATED PROTEIN KINASE KINASE KINASE 20-RELATED"/>
    <property type="match status" value="1"/>
</dbReference>
<feature type="domain" description="Protein kinase" evidence="8">
    <location>
        <begin position="83"/>
        <end position="381"/>
    </location>
</feature>
<dbReference type="Proteomes" id="UP000319143">
    <property type="component" value="Unassembled WGS sequence"/>
</dbReference>
<keyword evidence="7" id="KW-0472">Membrane</keyword>
<dbReference type="SUPFAM" id="SSF50998">
    <property type="entry name" value="Quinoprotein alcohol dehydrogenase-like"/>
    <property type="match status" value="1"/>
</dbReference>
<dbReference type="PROSITE" id="PS50011">
    <property type="entry name" value="PROTEIN_KINASE_DOM"/>
    <property type="match status" value="1"/>
</dbReference>
<feature type="repeat" description="WD" evidence="5">
    <location>
        <begin position="876"/>
        <end position="917"/>
    </location>
</feature>
<dbReference type="GO" id="GO:0004674">
    <property type="term" value="F:protein serine/threonine kinase activity"/>
    <property type="evidence" value="ECO:0007669"/>
    <property type="project" value="UniProtKB-EC"/>
</dbReference>
<keyword evidence="3 9" id="KW-0418">Kinase</keyword>
<dbReference type="SUPFAM" id="SSF50978">
    <property type="entry name" value="WD40 repeat-like"/>
    <property type="match status" value="1"/>
</dbReference>
<evidence type="ECO:0000256" key="1">
    <source>
        <dbReference type="ARBA" id="ARBA00022679"/>
    </source>
</evidence>
<dbReference type="RefSeq" id="WP_146526159.1">
    <property type="nucleotide sequence ID" value="NZ_SJPV01000003.1"/>
</dbReference>
<keyword evidence="7" id="KW-0812">Transmembrane</keyword>
<gene>
    <name evidence="9" type="primary">pknB_14</name>
    <name evidence="9" type="ORF">Poly41_22040</name>
</gene>
<dbReference type="Pfam" id="PF12894">
    <property type="entry name" value="ANAPC4_WD40"/>
    <property type="match status" value="1"/>
</dbReference>
<feature type="transmembrane region" description="Helical" evidence="7">
    <location>
        <begin position="406"/>
        <end position="431"/>
    </location>
</feature>
<dbReference type="CDD" id="cd14014">
    <property type="entry name" value="STKc_PknB_like"/>
    <property type="match status" value="1"/>
</dbReference>
<dbReference type="SMART" id="SM00320">
    <property type="entry name" value="WD40"/>
    <property type="match status" value="10"/>
</dbReference>
<dbReference type="Gene3D" id="1.25.40.10">
    <property type="entry name" value="Tetratricopeptide repeat domain"/>
    <property type="match status" value="1"/>
</dbReference>
<sequence length="1319" mass="146332">MSQTRPNEQEIFDVARQMDSPELRASYLKQVCVDDKALESRLVELLAIHDADDSLLDKAPGGLGATVGLDPMEDHSGDCIGNYHLLQKIGEGGFGVVYMAEQTKPIPRKVALKIIKPGMDSKEVIARFESERQALAMMNHPNIANVLDGGRTPDGRPYFVMELVRGVSLTDFCDKKKLSLNERLALFMDVCVAIQHAHQKGVIHRDLKPANVMVTLHDGKPVVKVIDFGVAKAINQQLTEKTLFTRYGQMVGTPQYMSPEQAEMSGLDVDTRSDIYSLGVMLYELLVGTTPLTKEAFREVGYVEMQKLICEGELAPPTNRLSTTGQQQLLDIADHRGVSPEKLTSRIRGDLEWVVMKTLEKERDRRYASPLELSREIDRYLNNHPVEAHAPSIGYRAKKYIHRHRGLVAAVTSIISVLSLAVVFSTSMLLLTLQSLENEAAHRVRAEEERAAKEDAFDKVEKLASQLADQLYASQIEQVETLIETGDLRAAKNVLDLCSDNHRDWEWDHLSLLCKERSRRLFTVPGEQDPQFFNNRKSFLNIGVQDSGCVINSWSTETGEVVETMELPTTDMLTMVALHPDDRTIAVGTNTGDVFLADFDSKKILHQLSGVNSQRVDGIAFNPNGKSFAASGGGGEFNIWEVSTGKLLHKLNFSGGTRNIAYDPTGNFVTCGRTPNGGDCVFRVWDAETMEVCHEQDFVNGSFRAVDFSDDGQWLAVGHSGTGAHLLRVGTWEEEAILSNATGDYQSVNFSPKSDLVAAGEQGMVSVWDIQTGQIEFEFNVEHQKSWWMSFSPDQDKLAVFGTGSERKTIVFSLEDSSAVDSEEISQRSKYQLLGMNDKYLDIGKFSNDGTLYANGGANWTVKVWETTSGRDLATLYGHRSNLVGLTLSPDNTRVYSVDETGVLIAWNLATHQQLWMLALRTPHRYISWKALECSPDGSLLYAGTSKGSVAVIDTLKGIVSKQLNGKLSDEICHLALSPDGKKLVASAGNKKGGLLEFWDLTTEEVYGKLDVGWDISCLSMSPDSSKVLAVTSKGISIVNLDRPKIDRFRNARGTRFWKAKFTPSGQRIIASQFGTCSVLDLDGELLFDWQIPKCYDPSVSSKGTVAVSGLEGIVWLFEQNPSESGQRDFYASVHQAISIAVDSGLAEETIRRLDEIENLQDDVRDEAVRWVRKRGDDPIRLSDQSHEILLNREVDQYPSALKYALAADAAIPDCTEFLAAIGIAHYRNGNLDEAAAVLGRLREIDWDLRKPTTFDRWIDYPLDAHVFAVLAMAERELGNQDQAKECLEIAIQRLGGKESGKYPVHEIVEEAKQLLAGT</sequence>
<dbReference type="OrthoDB" id="500858at2"/>
<dbReference type="SUPFAM" id="SSF48452">
    <property type="entry name" value="TPR-like"/>
    <property type="match status" value="1"/>
</dbReference>
<evidence type="ECO:0000256" key="5">
    <source>
        <dbReference type="PROSITE-ProRule" id="PRU00221"/>
    </source>
</evidence>
<dbReference type="EC" id="2.7.11.1" evidence="9"/>
<dbReference type="SMART" id="SM00220">
    <property type="entry name" value="S_TKc"/>
    <property type="match status" value="1"/>
</dbReference>
<evidence type="ECO:0000313" key="10">
    <source>
        <dbReference type="Proteomes" id="UP000319143"/>
    </source>
</evidence>
<keyword evidence="2 6" id="KW-0547">Nucleotide-binding</keyword>
<feature type="repeat" description="WD" evidence="5">
    <location>
        <begin position="846"/>
        <end position="875"/>
    </location>
</feature>
<dbReference type="Gene3D" id="2.130.10.10">
    <property type="entry name" value="YVTN repeat-like/Quinoprotein amine dehydrogenase"/>
    <property type="match status" value="3"/>
</dbReference>
<evidence type="ECO:0000313" key="9">
    <source>
        <dbReference type="EMBL" id="TWU39380.1"/>
    </source>
</evidence>
<dbReference type="Pfam" id="PF00069">
    <property type="entry name" value="Pkinase"/>
    <property type="match status" value="1"/>
</dbReference>
<dbReference type="GO" id="GO:0005524">
    <property type="term" value="F:ATP binding"/>
    <property type="evidence" value="ECO:0007669"/>
    <property type="project" value="UniProtKB-UniRule"/>
</dbReference>
<dbReference type="InterPro" id="IPR011009">
    <property type="entry name" value="Kinase-like_dom_sf"/>
</dbReference>
<evidence type="ECO:0000256" key="7">
    <source>
        <dbReference type="SAM" id="Phobius"/>
    </source>
</evidence>
<feature type="repeat" description="WD" evidence="5">
    <location>
        <begin position="738"/>
        <end position="778"/>
    </location>
</feature>
<organism evidence="9 10">
    <name type="scientific">Novipirellula artificiosorum</name>
    <dbReference type="NCBI Taxonomy" id="2528016"/>
    <lineage>
        <taxon>Bacteria</taxon>
        <taxon>Pseudomonadati</taxon>
        <taxon>Planctomycetota</taxon>
        <taxon>Planctomycetia</taxon>
        <taxon>Pirellulales</taxon>
        <taxon>Pirellulaceae</taxon>
        <taxon>Novipirellula</taxon>
    </lineage>
</organism>
<evidence type="ECO:0000256" key="4">
    <source>
        <dbReference type="ARBA" id="ARBA00022840"/>
    </source>
</evidence>
<dbReference type="PROSITE" id="PS50082">
    <property type="entry name" value="WD_REPEATS_2"/>
    <property type="match status" value="4"/>
</dbReference>
<dbReference type="InterPro" id="IPR008271">
    <property type="entry name" value="Ser/Thr_kinase_AS"/>
</dbReference>
<feature type="repeat" description="WD" evidence="5">
    <location>
        <begin position="609"/>
        <end position="650"/>
    </location>
</feature>
<dbReference type="InterPro" id="IPR017441">
    <property type="entry name" value="Protein_kinase_ATP_BS"/>
</dbReference>
<dbReference type="SUPFAM" id="SSF63829">
    <property type="entry name" value="Calcium-dependent phosphotriesterase"/>
    <property type="match status" value="1"/>
</dbReference>
<dbReference type="InterPro" id="IPR001680">
    <property type="entry name" value="WD40_rpt"/>
</dbReference>
<dbReference type="InterPro" id="IPR011047">
    <property type="entry name" value="Quinoprotein_ADH-like_sf"/>
</dbReference>
<evidence type="ECO:0000256" key="6">
    <source>
        <dbReference type="PROSITE-ProRule" id="PRU10141"/>
    </source>
</evidence>
<dbReference type="PROSITE" id="PS00107">
    <property type="entry name" value="PROTEIN_KINASE_ATP"/>
    <property type="match status" value="1"/>
</dbReference>
<dbReference type="PROSITE" id="PS00108">
    <property type="entry name" value="PROTEIN_KINASE_ST"/>
    <property type="match status" value="1"/>
</dbReference>
<feature type="binding site" evidence="6">
    <location>
        <position position="113"/>
    </location>
    <ligand>
        <name>ATP</name>
        <dbReference type="ChEBI" id="CHEBI:30616"/>
    </ligand>
</feature>
<keyword evidence="4 6" id="KW-0067">ATP-binding</keyword>
<comment type="caution">
    <text evidence="9">The sequence shown here is derived from an EMBL/GenBank/DDBJ whole genome shotgun (WGS) entry which is preliminary data.</text>
</comment>
<dbReference type="InterPro" id="IPR036322">
    <property type="entry name" value="WD40_repeat_dom_sf"/>
</dbReference>
<keyword evidence="1 9" id="KW-0808">Transferase</keyword>
<accession>A0A5C6DRB0</accession>
<dbReference type="Gene3D" id="1.10.510.10">
    <property type="entry name" value="Transferase(Phosphotransferase) domain 1"/>
    <property type="match status" value="1"/>
</dbReference>
<evidence type="ECO:0000256" key="2">
    <source>
        <dbReference type="ARBA" id="ARBA00022741"/>
    </source>
</evidence>
<dbReference type="InterPro" id="IPR011990">
    <property type="entry name" value="TPR-like_helical_dom_sf"/>
</dbReference>